<keyword evidence="1" id="KW-0732">Signal</keyword>
<dbReference type="AlphaFoldDB" id="A0A2T4HQM7"/>
<evidence type="ECO:0000313" key="2">
    <source>
        <dbReference type="EMBL" id="PTD18112.1"/>
    </source>
</evidence>
<dbReference type="Proteomes" id="UP000241206">
    <property type="component" value="Unassembled WGS sequence"/>
</dbReference>
<dbReference type="EMBL" id="PHHF01000067">
    <property type="protein sequence ID" value="PTD18112.1"/>
    <property type="molecule type" value="Genomic_DNA"/>
</dbReference>
<dbReference type="Pfam" id="PF04338">
    <property type="entry name" value="DUF481"/>
    <property type="match status" value="1"/>
</dbReference>
<reference evidence="2 3" key="1">
    <citation type="submission" date="2017-11" db="EMBL/GenBank/DDBJ databases">
        <title>Sphingomonas oleivorans sp. nov., isolated from oil-contaminated soil.</title>
        <authorList>
            <person name="Wang L."/>
            <person name="Chen L."/>
        </authorList>
    </citation>
    <scope>NUCLEOTIDE SEQUENCE [LARGE SCALE GENOMIC DNA]</scope>
    <source>
        <strain evidence="2 3">K101</strain>
    </source>
</reference>
<comment type="caution">
    <text evidence="2">The sequence shown here is derived from an EMBL/GenBank/DDBJ whole genome shotgun (WGS) entry which is preliminary data.</text>
</comment>
<dbReference type="RefSeq" id="WP_107395485.1">
    <property type="nucleotide sequence ID" value="NZ_PHHF01000067.1"/>
</dbReference>
<feature type="signal peptide" evidence="1">
    <location>
        <begin position="1"/>
        <end position="18"/>
    </location>
</feature>
<dbReference type="InterPro" id="IPR007433">
    <property type="entry name" value="DUF481"/>
</dbReference>
<feature type="chain" id="PRO_5015753917" evidence="1">
    <location>
        <begin position="19"/>
        <end position="295"/>
    </location>
</feature>
<accession>A0A2T4HQM7</accession>
<name>A0A2T4HQM7_9SPHN</name>
<sequence length="295" mass="31694">MKGYLAILPLVLATPALAEPMTPSVKAMVEKAVRSGDKAKADAVVGVAKETYPDSAGEIDALVASIQAEQEAARQEQMAHAGFFDNWKGSGELGGSKATGNSDTVTVAAGLTLNKEGRVWRHAITALADLQRSDGDNTQERYAAGYKIDRKFGERFYLFGTFGWERNRVAGLKSRFTEALGLGYTVINQPNLTWNLEGGPALRQAKFVDRDENGVAFRAASDFAWSITPTTKLTQLTTGFIEGGSSSILSTTAVTAQLIGALSARLSFNVQYESDPPAGDKHTDTITRATLVYDF</sequence>
<gene>
    <name evidence="2" type="ORF">CV103_15670</name>
</gene>
<organism evidence="2 3">
    <name type="scientific">Edaphosphingomonas fennica</name>
    <dbReference type="NCBI Taxonomy" id="114404"/>
    <lineage>
        <taxon>Bacteria</taxon>
        <taxon>Pseudomonadati</taxon>
        <taxon>Pseudomonadota</taxon>
        <taxon>Alphaproteobacteria</taxon>
        <taxon>Sphingomonadales</taxon>
        <taxon>Rhizorhabdaceae</taxon>
        <taxon>Edaphosphingomonas</taxon>
    </lineage>
</organism>
<keyword evidence="3" id="KW-1185">Reference proteome</keyword>
<proteinExistence type="predicted"/>
<evidence type="ECO:0000256" key="1">
    <source>
        <dbReference type="SAM" id="SignalP"/>
    </source>
</evidence>
<evidence type="ECO:0000313" key="3">
    <source>
        <dbReference type="Proteomes" id="UP000241206"/>
    </source>
</evidence>
<protein>
    <submittedName>
        <fullName evidence="2">DUF481 domain-containing protein</fullName>
    </submittedName>
</protein>